<keyword evidence="2" id="KW-1185">Reference proteome</keyword>
<organism evidence="1 2">
    <name type="scientific">Actinomadura rugatobispora</name>
    <dbReference type="NCBI Taxonomy" id="1994"/>
    <lineage>
        <taxon>Bacteria</taxon>
        <taxon>Bacillati</taxon>
        <taxon>Actinomycetota</taxon>
        <taxon>Actinomycetes</taxon>
        <taxon>Streptosporangiales</taxon>
        <taxon>Thermomonosporaceae</taxon>
        <taxon>Actinomadura</taxon>
    </lineage>
</organism>
<sequence>MVLSGGTAWQVVSPTVVEASHMLAGVAAASPAEVWVVGHVGQHPLVARWDGTRWTIPPGPLPVASHIGAGFRGIAVAGRDSRAKPARPAGRPEADVSVQAIAVGGGYDRLAAAEVPLIHHWNGSVWDAWEGWPEDPRAARGFVLTDVAMVGEEAWAVGHGLLRGGPPGPVALHRHGGAWHAAETPSVAKGRLLAVSATSDGDVWAVGAADRTGLVMHYDGRSWTRVPIPTTRFPLTGVVALARDDAWAVGRDRVLRWNGRKWRKVDAPVTAANTVTALAPDDVWVAGGRGELAHFDGRTWSRTPSPQPLGDTAVWLASASLPAPEAGGAWLVGSHQVPQAGTVGTASSITAQSGDS</sequence>
<dbReference type="SUPFAM" id="SSF63829">
    <property type="entry name" value="Calcium-dependent phosphotriesterase"/>
    <property type="match status" value="1"/>
</dbReference>
<comment type="caution">
    <text evidence="1">The sequence shown here is derived from an EMBL/GenBank/DDBJ whole genome shotgun (WGS) entry which is preliminary data.</text>
</comment>
<evidence type="ECO:0008006" key="3">
    <source>
        <dbReference type="Google" id="ProtNLM"/>
    </source>
</evidence>
<proteinExistence type="predicted"/>
<evidence type="ECO:0000313" key="2">
    <source>
        <dbReference type="Proteomes" id="UP001596074"/>
    </source>
</evidence>
<reference evidence="2" key="1">
    <citation type="journal article" date="2019" name="Int. J. Syst. Evol. Microbiol.">
        <title>The Global Catalogue of Microorganisms (GCM) 10K type strain sequencing project: providing services to taxonomists for standard genome sequencing and annotation.</title>
        <authorList>
            <consortium name="The Broad Institute Genomics Platform"/>
            <consortium name="The Broad Institute Genome Sequencing Center for Infectious Disease"/>
            <person name="Wu L."/>
            <person name="Ma J."/>
        </authorList>
    </citation>
    <scope>NUCLEOTIDE SEQUENCE [LARGE SCALE GENOMIC DNA]</scope>
    <source>
        <strain evidence="2">KCTC 42087</strain>
    </source>
</reference>
<evidence type="ECO:0000313" key="1">
    <source>
        <dbReference type="EMBL" id="MFC5745000.1"/>
    </source>
</evidence>
<protein>
    <recommendedName>
        <fullName evidence="3">Exo-alpha-sialidase</fullName>
    </recommendedName>
</protein>
<dbReference type="EMBL" id="JBHSON010000005">
    <property type="protein sequence ID" value="MFC5745000.1"/>
    <property type="molecule type" value="Genomic_DNA"/>
</dbReference>
<name>A0ABW0ZP14_9ACTN</name>
<dbReference type="RefSeq" id="WP_378280625.1">
    <property type="nucleotide sequence ID" value="NZ_JBHSON010000005.1"/>
</dbReference>
<accession>A0ABW0ZP14</accession>
<dbReference type="Proteomes" id="UP001596074">
    <property type="component" value="Unassembled WGS sequence"/>
</dbReference>
<gene>
    <name evidence="1" type="ORF">ACFPZN_05160</name>
</gene>